<dbReference type="AlphaFoldDB" id="A0A139QCW4"/>
<name>A0A139QCW4_STROR</name>
<gene>
    <name evidence="1" type="ORF">SORDD30_00319</name>
</gene>
<dbReference type="EMBL" id="LQRP01000012">
    <property type="protein sequence ID" value="KXU00063.1"/>
    <property type="molecule type" value="Genomic_DNA"/>
</dbReference>
<proteinExistence type="predicted"/>
<organism evidence="1 2">
    <name type="scientific">Streptococcus oralis</name>
    <dbReference type="NCBI Taxonomy" id="1303"/>
    <lineage>
        <taxon>Bacteria</taxon>
        <taxon>Bacillati</taxon>
        <taxon>Bacillota</taxon>
        <taxon>Bacilli</taxon>
        <taxon>Lactobacillales</taxon>
        <taxon>Streptococcaceae</taxon>
        <taxon>Streptococcus</taxon>
    </lineage>
</organism>
<dbReference type="PATRIC" id="fig|1303.83.peg.335"/>
<sequence>MNKEEFLKVKEAYKNVRLEEKKKIIDFLLNKKNNHGNLIFFKKTDINKNELNKGEDISFVQTSGGSGKPNYSSGGTLSKPYDLSNHMYIDLSYKGNDVLISLQSFDIDPNKKKSLHVLYDRIGIMFGKDDIILLPDNKSKVSDAFLKMETTNWELPLSEAEKEEMVNYIINHYEE</sequence>
<reference evidence="1 2" key="1">
    <citation type="submission" date="2016-01" db="EMBL/GenBank/DDBJ databases">
        <title>Highly variable Streptococcus oralis are common among viridans streptococci isolated from primates.</title>
        <authorList>
            <person name="Denapaite D."/>
            <person name="Rieger M."/>
            <person name="Koendgen S."/>
            <person name="Brueckner R."/>
            <person name="Ochigava I."/>
            <person name="Kappeler P."/>
            <person name="Maetz-Rensing K."/>
            <person name="Leendertz F."/>
            <person name="Hakenbeck R."/>
        </authorList>
    </citation>
    <scope>NUCLEOTIDE SEQUENCE [LARGE SCALE GENOMIC DNA]</scope>
    <source>
        <strain evidence="1 2">DD30</strain>
    </source>
</reference>
<evidence type="ECO:0000313" key="1">
    <source>
        <dbReference type="EMBL" id="KXU00063.1"/>
    </source>
</evidence>
<dbReference type="RefSeq" id="WP_061420689.1">
    <property type="nucleotide sequence ID" value="NZ_KQ970370.1"/>
</dbReference>
<accession>A0A139QCW4</accession>
<evidence type="ECO:0000313" key="2">
    <source>
        <dbReference type="Proteomes" id="UP000070220"/>
    </source>
</evidence>
<dbReference type="Proteomes" id="UP000070220">
    <property type="component" value="Unassembled WGS sequence"/>
</dbReference>
<comment type="caution">
    <text evidence="1">The sequence shown here is derived from an EMBL/GenBank/DDBJ whole genome shotgun (WGS) entry which is preliminary data.</text>
</comment>
<protein>
    <submittedName>
        <fullName evidence="1">Uncharacterized protein</fullName>
    </submittedName>
</protein>